<proteinExistence type="predicted"/>
<gene>
    <name evidence="1" type="ordered locus">PTH_0910</name>
</gene>
<reference evidence="2" key="1">
    <citation type="journal article" date="2008" name="Genome Res.">
        <title>The genome of Pelotomaculum thermopropionicum reveals niche-associated evolution in anaerobic microbiota.</title>
        <authorList>
            <person name="Kosaka T."/>
            <person name="Kato S."/>
            <person name="Shimoyama T."/>
            <person name="Ishii S."/>
            <person name="Abe T."/>
            <person name="Watanabe K."/>
        </authorList>
    </citation>
    <scope>NUCLEOTIDE SEQUENCE [LARGE SCALE GENOMIC DNA]</scope>
    <source>
        <strain evidence="2">DSM 13744 / JCM 10971 / SI</strain>
    </source>
</reference>
<dbReference type="EMBL" id="AP009389">
    <property type="protein sequence ID" value="BAF59091.1"/>
    <property type="molecule type" value="Genomic_DNA"/>
</dbReference>
<evidence type="ECO:0000313" key="1">
    <source>
        <dbReference type="EMBL" id="BAF59091.1"/>
    </source>
</evidence>
<dbReference type="HOGENOM" id="CLU_2013091_0_0_9"/>
<keyword evidence="2" id="KW-1185">Reference proteome</keyword>
<protein>
    <submittedName>
        <fullName evidence="1">Uncharacterized protein</fullName>
    </submittedName>
</protein>
<evidence type="ECO:0000313" key="2">
    <source>
        <dbReference type="Proteomes" id="UP000006556"/>
    </source>
</evidence>
<sequence>MRRRQAQAAPVRVHALLRRLNRPGGLRNRKYFLELMVYYRVNDFSRAYADLFYSVLGSMRIFCPEFLSCPAAGEVVSSGVPEAVRRRVVEEACSLAGKALGEKDGEKAVIIWKSLLGDRFGAG</sequence>
<dbReference type="KEGG" id="pth:PTH_0910"/>
<dbReference type="STRING" id="370438.PTH_0910"/>
<dbReference type="Proteomes" id="UP000006556">
    <property type="component" value="Chromosome"/>
</dbReference>
<name>A5D3U9_PELTS</name>
<dbReference type="AlphaFoldDB" id="A5D3U9"/>
<organism evidence="1 2">
    <name type="scientific">Pelotomaculum thermopropionicum (strain DSM 13744 / JCM 10971 / SI)</name>
    <dbReference type="NCBI Taxonomy" id="370438"/>
    <lineage>
        <taxon>Bacteria</taxon>
        <taxon>Bacillati</taxon>
        <taxon>Bacillota</taxon>
        <taxon>Clostridia</taxon>
        <taxon>Eubacteriales</taxon>
        <taxon>Desulfotomaculaceae</taxon>
        <taxon>Pelotomaculum</taxon>
    </lineage>
</organism>
<accession>A5D3U9</accession>